<dbReference type="InterPro" id="IPR029058">
    <property type="entry name" value="AB_hydrolase_fold"/>
</dbReference>
<dbReference type="RefSeq" id="WP_336585946.1">
    <property type="nucleotide sequence ID" value="NZ_JBBAXC010000003.1"/>
</dbReference>
<proteinExistence type="predicted"/>
<dbReference type="SUPFAM" id="SSF53474">
    <property type="entry name" value="alpha/beta-Hydrolases"/>
    <property type="match status" value="1"/>
</dbReference>
<dbReference type="EMBL" id="JBBAXC010000003">
    <property type="protein sequence ID" value="MEI5906517.1"/>
    <property type="molecule type" value="Genomic_DNA"/>
</dbReference>
<name>A0ABU8HB96_9BACI</name>
<sequence>MRERRFQIENEWCMVHYPEKPNGFAVMILGDFNHYVDEISSFWMQHETRKKIIEELNANGYLVCYSNLYGCHWGHEKAVRLAKRVYHYIIRNEILNDRIHILADGMGALVAEKLVPLLNEKIRSMVLYSPCISIPMHLEHEHEQKFFYKKILHELAKVYEKSVEECEREFNIADTEAYFIAKTDIPICIIQWIGSNRYKSQFHLIKDIYVERMGNSRRVELNYLVPEKNRTVSNKLILFYRKEEKIL</sequence>
<dbReference type="Proteomes" id="UP001312865">
    <property type="component" value="Unassembled WGS sequence"/>
</dbReference>
<evidence type="ECO:0000313" key="1">
    <source>
        <dbReference type="EMBL" id="MEI5906517.1"/>
    </source>
</evidence>
<comment type="caution">
    <text evidence="1">The sequence shown here is derived from an EMBL/GenBank/DDBJ whole genome shotgun (WGS) entry which is preliminary data.</text>
</comment>
<dbReference type="Gene3D" id="3.40.50.1820">
    <property type="entry name" value="alpha/beta hydrolase"/>
    <property type="match status" value="1"/>
</dbReference>
<accession>A0ABU8HB96</accession>
<organism evidence="1 2">
    <name type="scientific">Bacillus spongiae</name>
    <dbReference type="NCBI Taxonomy" id="2683610"/>
    <lineage>
        <taxon>Bacteria</taxon>
        <taxon>Bacillati</taxon>
        <taxon>Bacillota</taxon>
        <taxon>Bacilli</taxon>
        <taxon>Bacillales</taxon>
        <taxon>Bacillaceae</taxon>
        <taxon>Bacillus</taxon>
    </lineage>
</organism>
<keyword evidence="2" id="KW-1185">Reference proteome</keyword>
<reference evidence="1 2" key="1">
    <citation type="journal article" date="2018" name="J. Microbiol.">
        <title>Bacillus spongiae sp. nov., isolated from sponge of Jeju Island.</title>
        <authorList>
            <person name="Lee G.E."/>
            <person name="Im W.T."/>
            <person name="Park J.S."/>
        </authorList>
    </citation>
    <scope>NUCLEOTIDE SEQUENCE [LARGE SCALE GENOMIC DNA]</scope>
    <source>
        <strain evidence="1 2">135PIL107-10</strain>
    </source>
</reference>
<protein>
    <submittedName>
        <fullName evidence="1">Hydrolase</fullName>
    </submittedName>
</protein>
<gene>
    <name evidence="1" type="ORF">WAK64_05535</name>
</gene>
<dbReference type="GO" id="GO:0016787">
    <property type="term" value="F:hydrolase activity"/>
    <property type="evidence" value="ECO:0007669"/>
    <property type="project" value="UniProtKB-KW"/>
</dbReference>
<keyword evidence="1" id="KW-0378">Hydrolase</keyword>
<evidence type="ECO:0000313" key="2">
    <source>
        <dbReference type="Proteomes" id="UP001312865"/>
    </source>
</evidence>